<reference evidence="1 2" key="1">
    <citation type="submission" date="2020-04" db="EMBL/GenBank/DDBJ databases">
        <title>Novel species.</title>
        <authorList>
            <person name="Teo W.F.A."/>
            <person name="Lipun K."/>
            <person name="Srisuk N."/>
            <person name="Duangmal K."/>
        </authorList>
    </citation>
    <scope>NUCLEOTIDE SEQUENCE [LARGE SCALE GENOMIC DNA]</scope>
    <source>
        <strain evidence="1 2">K13G38</strain>
    </source>
</reference>
<protein>
    <submittedName>
        <fullName evidence="1">Uncharacterized protein</fullName>
    </submittedName>
</protein>
<proteinExistence type="predicted"/>
<name>A0ABX1JEN8_9PSEU</name>
<evidence type="ECO:0000313" key="1">
    <source>
        <dbReference type="EMBL" id="NKQ56707.1"/>
    </source>
</evidence>
<sequence length="51" mass="6015">MPRATCGFAGLVLLVLWAARPWRKTGKRARKTGEFERMMNKYKRERVFGSR</sequence>
<dbReference type="RefSeq" id="WP_168519737.1">
    <property type="nucleotide sequence ID" value="NZ_JAAXLS010000026.1"/>
</dbReference>
<organism evidence="1 2">
    <name type="scientific">Amycolatopsis acididurans</name>
    <dbReference type="NCBI Taxonomy" id="2724524"/>
    <lineage>
        <taxon>Bacteria</taxon>
        <taxon>Bacillati</taxon>
        <taxon>Actinomycetota</taxon>
        <taxon>Actinomycetes</taxon>
        <taxon>Pseudonocardiales</taxon>
        <taxon>Pseudonocardiaceae</taxon>
        <taxon>Amycolatopsis</taxon>
    </lineage>
</organism>
<evidence type="ECO:0000313" key="2">
    <source>
        <dbReference type="Proteomes" id="UP000715441"/>
    </source>
</evidence>
<comment type="caution">
    <text evidence="1">The sequence shown here is derived from an EMBL/GenBank/DDBJ whole genome shotgun (WGS) entry which is preliminary data.</text>
</comment>
<accession>A0ABX1JEN8</accession>
<keyword evidence="2" id="KW-1185">Reference proteome</keyword>
<dbReference type="Proteomes" id="UP000715441">
    <property type="component" value="Unassembled WGS sequence"/>
</dbReference>
<gene>
    <name evidence="1" type="ORF">HFP15_27920</name>
</gene>
<dbReference type="EMBL" id="JAAXLS010000026">
    <property type="protein sequence ID" value="NKQ56707.1"/>
    <property type="molecule type" value="Genomic_DNA"/>
</dbReference>